<dbReference type="Proteomes" id="UP000221249">
    <property type="component" value="Segment"/>
</dbReference>
<keyword evidence="2" id="KW-1185">Reference proteome</keyword>
<proteinExistence type="predicted"/>
<gene>
    <name evidence="1" type="ORF">POI1126_43</name>
</gene>
<evidence type="ECO:0000313" key="1">
    <source>
        <dbReference type="EMBL" id="APU92971.1"/>
    </source>
</evidence>
<accession>A0A240F4U4</accession>
<evidence type="ECO:0000313" key="2">
    <source>
        <dbReference type="Proteomes" id="UP000221249"/>
    </source>
</evidence>
<dbReference type="EMBL" id="KY417925">
    <property type="protein sequence ID" value="APU92971.1"/>
    <property type="molecule type" value="Genomic_DNA"/>
</dbReference>
<protein>
    <submittedName>
        <fullName evidence="1">Uncharacterized protein</fullName>
    </submittedName>
</protein>
<organism evidence="1 2">
    <name type="scientific">Ochrobactrum phage POI1126</name>
    <dbReference type="NCBI Taxonomy" id="1932118"/>
    <lineage>
        <taxon>Viruses</taxon>
        <taxon>Duplodnaviria</taxon>
        <taxon>Heunggongvirae</taxon>
        <taxon>Uroviricota</taxon>
        <taxon>Caudoviricetes</taxon>
        <taxon>Namazuvirus</taxon>
        <taxon>Namazuvirus POI1126</taxon>
    </lineage>
</organism>
<name>A0A240F4U4_9CAUD</name>
<reference evidence="1 2" key="1">
    <citation type="journal article" date="2017" name="Front. Microbiol.">
        <title>Prevalence, Host Range, and Comparative Genomic Analysis of Temperate Ochrobactrum Phages.</title>
        <authorList>
            <person name="Jackel C."/>
            <person name="Hertwig S."/>
            <person name="Scholz H.C."/>
            <person name="Nockler K."/>
            <person name="Reetz J."/>
            <person name="Hammerl J.A."/>
        </authorList>
    </citation>
    <scope>NUCLEOTIDE SEQUENCE [LARGE SCALE GENOMIC DNA]</scope>
</reference>
<sequence>MNADIIAMLDDAAADLNEQLSVIGSCGNAHCIILAPGGQHTNGGCQCWQDRMKMQRFAFAMNRYRDRIASIATAEQRKT</sequence>